<protein>
    <submittedName>
        <fullName evidence="1">Uncharacterized protein</fullName>
    </submittedName>
</protein>
<sequence length="45" mass="5531">MEKSFLKFCFRKNRQAPYEGIEIFEFEDSISEFEILFKRKPKNPI</sequence>
<dbReference type="Proteomes" id="UP000198756">
    <property type="component" value="Unassembled WGS sequence"/>
</dbReference>
<keyword evidence="2" id="KW-1185">Reference proteome</keyword>
<evidence type="ECO:0000313" key="2">
    <source>
        <dbReference type="Proteomes" id="UP000198756"/>
    </source>
</evidence>
<dbReference type="AlphaFoldDB" id="A0A1G5Z7H0"/>
<evidence type="ECO:0000313" key="1">
    <source>
        <dbReference type="EMBL" id="SDA90969.1"/>
    </source>
</evidence>
<proteinExistence type="predicted"/>
<dbReference type="EMBL" id="FMXE01000028">
    <property type="protein sequence ID" value="SDA90969.1"/>
    <property type="molecule type" value="Genomic_DNA"/>
</dbReference>
<organism evidence="1 2">
    <name type="scientific">Algoriphagus alkaliphilus</name>
    <dbReference type="NCBI Taxonomy" id="279824"/>
    <lineage>
        <taxon>Bacteria</taxon>
        <taxon>Pseudomonadati</taxon>
        <taxon>Bacteroidota</taxon>
        <taxon>Cytophagia</taxon>
        <taxon>Cytophagales</taxon>
        <taxon>Cyclobacteriaceae</taxon>
        <taxon>Algoriphagus</taxon>
    </lineage>
</organism>
<dbReference type="STRING" id="279824.SAMN03080617_03362"/>
<name>A0A1G5Z7H0_9BACT</name>
<reference evidence="2" key="1">
    <citation type="submission" date="2016-10" db="EMBL/GenBank/DDBJ databases">
        <authorList>
            <person name="Varghese N."/>
            <person name="Submissions S."/>
        </authorList>
    </citation>
    <scope>NUCLEOTIDE SEQUENCE [LARGE SCALE GENOMIC DNA]</scope>
    <source>
        <strain evidence="2">DSM 22703</strain>
    </source>
</reference>
<accession>A0A1G5Z7H0</accession>
<gene>
    <name evidence="1" type="ORF">SAMN03080617_03362</name>
</gene>